<reference evidence="6" key="1">
    <citation type="journal article" date="2019" name="Int. J. Syst. Evol. Microbiol.">
        <title>The Global Catalogue of Microorganisms (GCM) 10K type strain sequencing project: providing services to taxonomists for standard genome sequencing and annotation.</title>
        <authorList>
            <consortium name="The Broad Institute Genomics Platform"/>
            <consortium name="The Broad Institute Genome Sequencing Center for Infectious Disease"/>
            <person name="Wu L."/>
            <person name="Ma J."/>
        </authorList>
    </citation>
    <scope>NUCLEOTIDE SEQUENCE [LARGE SCALE GENOMIC DNA]</scope>
    <source>
        <strain evidence="6">CCUG 54518</strain>
    </source>
</reference>
<evidence type="ECO:0000259" key="4">
    <source>
        <dbReference type="Pfam" id="PF13817"/>
    </source>
</evidence>
<feature type="domain" description="Transposase IS66 C-terminal" evidence="4">
    <location>
        <begin position="471"/>
        <end position="508"/>
    </location>
</feature>
<evidence type="ECO:0000313" key="6">
    <source>
        <dbReference type="Proteomes" id="UP001596495"/>
    </source>
</evidence>
<protein>
    <submittedName>
        <fullName evidence="5">IS66 family transposase</fullName>
    </submittedName>
</protein>
<comment type="caution">
    <text evidence="5">The sequence shown here is derived from an EMBL/GenBank/DDBJ whole genome shotgun (WGS) entry which is preliminary data.</text>
</comment>
<accession>A0ABW2R3S8</accession>
<proteinExistence type="predicted"/>
<dbReference type="EMBL" id="JBHTBX010000001">
    <property type="protein sequence ID" value="MFC7433125.1"/>
    <property type="molecule type" value="Genomic_DNA"/>
</dbReference>
<dbReference type="InterPro" id="IPR004291">
    <property type="entry name" value="Transposase_IS66_central"/>
</dbReference>
<feature type="domain" description="Transposase IS66 central" evidence="1">
    <location>
        <begin position="178"/>
        <end position="464"/>
    </location>
</feature>
<dbReference type="Pfam" id="PF03050">
    <property type="entry name" value="DDE_Tnp_IS66"/>
    <property type="match status" value="1"/>
</dbReference>
<dbReference type="NCBIfam" id="NF033517">
    <property type="entry name" value="transpos_IS66"/>
    <property type="match status" value="1"/>
</dbReference>
<dbReference type="Proteomes" id="UP001596495">
    <property type="component" value="Unassembled WGS sequence"/>
</dbReference>
<dbReference type="Pfam" id="PF13007">
    <property type="entry name" value="LZ_Tnp_IS66"/>
    <property type="match status" value="1"/>
</dbReference>
<feature type="domain" description="Transposase IS66 zinc-finger binding" evidence="2">
    <location>
        <begin position="122"/>
        <end position="163"/>
    </location>
</feature>
<keyword evidence="6" id="KW-1185">Reference proteome</keyword>
<dbReference type="PANTHER" id="PTHR33678">
    <property type="entry name" value="BLL1576 PROTEIN"/>
    <property type="match status" value="1"/>
</dbReference>
<dbReference type="Pfam" id="PF13817">
    <property type="entry name" value="DDE_Tnp_IS66_C"/>
    <property type="match status" value="1"/>
</dbReference>
<dbReference type="RefSeq" id="WP_382253622.1">
    <property type="nucleotide sequence ID" value="NZ_JBHTBX010000001.1"/>
</dbReference>
<dbReference type="InterPro" id="IPR024474">
    <property type="entry name" value="Znf_dom_IS66"/>
</dbReference>
<dbReference type="InterPro" id="IPR039552">
    <property type="entry name" value="IS66_C"/>
</dbReference>
<name>A0ABW2R3S8_9BURK</name>
<dbReference type="InterPro" id="IPR052344">
    <property type="entry name" value="Transposase-related"/>
</dbReference>
<evidence type="ECO:0000259" key="2">
    <source>
        <dbReference type="Pfam" id="PF13005"/>
    </source>
</evidence>
<sequence length="522" mass="58274">MVVEPQSLDSLSPEQLRSALLSMLQAAAAKDQELAFKQTLIDKLTHENALLKRMKFAAQSERFSPEQKSLLDDEIEADLAAVASEIDVLSQAQTPTTKKQAKRLPLPAHLPRREIRHEPASTTCSCGCQMKRIGEDVAEKLDYVPGVFSVERHVRGKWACAQCQSIQQAPVEAHVIDKGIPTTGLLAQVLVGKYADHLPLYRQEAIFGRAGLAIPRSTLAQWVGTCGVRLQPLVDALKTEILSHRVLHADETPVAMLKPGDGKTHRAYLWAYAPGAFESIKAVVYDFCESRSGEHARRFLGHDTERAWKGSLTCDDFSGYKALIASGVTEVGCLAHARRKFFDLHAANQSQIAGFALQQFTRVYDIEREVKELGAEQRQIVRQQQTRPILDALHEWMTLQRRQVPDGSATAKALDYSLRRWVALTRFIDDPQLPADNNWIENQIRPIAIGRNNWLFAGSLRAGQRSAAVMSLIQSARMNGHDPYAYLKDVLTRLPTHKASRIAELLPHRWQRARPDAATLAA</sequence>
<dbReference type="InterPro" id="IPR024463">
    <property type="entry name" value="Transposase_TnpC_homeodom"/>
</dbReference>
<dbReference type="PANTHER" id="PTHR33678:SF1">
    <property type="entry name" value="BLL1576 PROTEIN"/>
    <property type="match status" value="1"/>
</dbReference>
<evidence type="ECO:0000313" key="5">
    <source>
        <dbReference type="EMBL" id="MFC7433125.1"/>
    </source>
</evidence>
<organism evidence="5 6">
    <name type="scientific">Hydrogenophaga bisanensis</name>
    <dbReference type="NCBI Taxonomy" id="439611"/>
    <lineage>
        <taxon>Bacteria</taxon>
        <taxon>Pseudomonadati</taxon>
        <taxon>Pseudomonadota</taxon>
        <taxon>Betaproteobacteria</taxon>
        <taxon>Burkholderiales</taxon>
        <taxon>Comamonadaceae</taxon>
        <taxon>Hydrogenophaga</taxon>
    </lineage>
</organism>
<feature type="domain" description="Transposase TnpC homeodomain" evidence="3">
    <location>
        <begin position="44"/>
        <end position="115"/>
    </location>
</feature>
<gene>
    <name evidence="5" type="ORF">ACFQNJ_01220</name>
</gene>
<evidence type="ECO:0000259" key="3">
    <source>
        <dbReference type="Pfam" id="PF13007"/>
    </source>
</evidence>
<dbReference type="Pfam" id="PF13005">
    <property type="entry name" value="zf-IS66"/>
    <property type="match status" value="1"/>
</dbReference>
<evidence type="ECO:0000259" key="1">
    <source>
        <dbReference type="Pfam" id="PF03050"/>
    </source>
</evidence>